<protein>
    <submittedName>
        <fullName evidence="1">Uncharacterized protein</fullName>
    </submittedName>
</protein>
<name>A0A4U8VZR3_9NOCA</name>
<dbReference type="Proteomes" id="UP000290439">
    <property type="component" value="Chromosome"/>
</dbReference>
<dbReference type="AlphaFoldDB" id="A0A4U8VZR3"/>
<reference evidence="1 2" key="1">
    <citation type="submission" date="2019-02" db="EMBL/GenBank/DDBJ databases">
        <authorList>
            <consortium name="Pathogen Informatics"/>
        </authorList>
    </citation>
    <scope>NUCLEOTIDE SEQUENCE [LARGE SCALE GENOMIC DNA]</scope>
    <source>
        <strain evidence="1 2">3012STDY6756504</strain>
    </source>
</reference>
<gene>
    <name evidence="1" type="ORF">NCTC10797_01327</name>
</gene>
<evidence type="ECO:0000313" key="1">
    <source>
        <dbReference type="EMBL" id="VFA97564.1"/>
    </source>
</evidence>
<sequence length="132" mass="14744">MLLLDPDIEQQLFAEMGNGEVDRQRQCAPDYPQRHWTTKGGRRHVVLTWLIGSGHAPMWRGCPPSRGGAGSPCADGTVNATISAIRVRAPIGCWEAPTAADVRFEWPVKRPQWYVPRHDDIGGLFESARRAR</sequence>
<accession>A0A4U8VZR3</accession>
<evidence type="ECO:0000313" key="2">
    <source>
        <dbReference type="Proteomes" id="UP000290439"/>
    </source>
</evidence>
<dbReference type="RefSeq" id="WP_130916409.1">
    <property type="nucleotide sequence ID" value="NZ_LR215973.1"/>
</dbReference>
<proteinExistence type="predicted"/>
<organism evidence="1 2">
    <name type="scientific">Nocardia cyriacigeorgica</name>
    <dbReference type="NCBI Taxonomy" id="135487"/>
    <lineage>
        <taxon>Bacteria</taxon>
        <taxon>Bacillati</taxon>
        <taxon>Actinomycetota</taxon>
        <taxon>Actinomycetes</taxon>
        <taxon>Mycobacteriales</taxon>
        <taxon>Nocardiaceae</taxon>
        <taxon>Nocardia</taxon>
    </lineage>
</organism>
<dbReference type="EMBL" id="LR215973">
    <property type="protein sequence ID" value="VFA97564.1"/>
    <property type="molecule type" value="Genomic_DNA"/>
</dbReference>